<sequence>MTKVKMSEFETEMKFPSPSLYCGGRANATFVMLARNNDVEGAIRSIRSLEDRFNAKHQYPYVLLNEVPFSDDFKRSASSVITPSHIDFGVISREHWYQPQWIDEEKASKARERMKMENVKYGDSVPYHNMCRYNSGFFYKHELLQKYKWYWRVEPNVKFHCDINQDPFFLWSKMTRSMVSFTIATYEISATIPSLWSHVTVLSSTHGRTYNRCHFWSNFEIADMDFWRGEAYTAFFEHLDASGNFYYERWGDAPVHSIAAGLFLRRDQIHFFENIGYQHDDWSHCPLPDKIWEEGRCACNQRNSFDYDSSSCKPIWDRMMSQST</sequence>
<evidence type="ECO:0000313" key="5">
    <source>
        <dbReference type="Proteomes" id="UP000297245"/>
    </source>
</evidence>
<dbReference type="GO" id="GO:0006487">
    <property type="term" value="P:protein N-linked glycosylation"/>
    <property type="evidence" value="ECO:0007669"/>
    <property type="project" value="TreeGrafter"/>
</dbReference>
<dbReference type="InterPro" id="IPR029044">
    <property type="entry name" value="Nucleotide-diphossugar_trans"/>
</dbReference>
<evidence type="ECO:0000256" key="2">
    <source>
        <dbReference type="ARBA" id="ARBA00022679"/>
    </source>
</evidence>
<keyword evidence="2 4" id="KW-0808">Transferase</keyword>
<protein>
    <submittedName>
        <fullName evidence="4">Glycosyltransferase family 15 protein</fullName>
    </submittedName>
</protein>
<dbReference type="EMBL" id="ML179063">
    <property type="protein sequence ID" value="THV03732.1"/>
    <property type="molecule type" value="Genomic_DNA"/>
</dbReference>
<keyword evidence="5" id="KW-1185">Reference proteome</keyword>
<dbReference type="Proteomes" id="UP000297245">
    <property type="component" value="Unassembled WGS sequence"/>
</dbReference>
<name>A0A4S8MLV3_DENBC</name>
<dbReference type="GO" id="GO:0016020">
    <property type="term" value="C:membrane"/>
    <property type="evidence" value="ECO:0007669"/>
    <property type="project" value="InterPro"/>
</dbReference>
<dbReference type="PIRSF" id="PIRSF018153">
    <property type="entry name" value="Glyco_trans_15"/>
    <property type="match status" value="1"/>
</dbReference>
<dbReference type="SUPFAM" id="SSF53448">
    <property type="entry name" value="Nucleotide-diphospho-sugar transferases"/>
    <property type="match status" value="1"/>
</dbReference>
<evidence type="ECO:0000256" key="3">
    <source>
        <dbReference type="PIRSR" id="PIRSR018153-1"/>
    </source>
</evidence>
<dbReference type="Pfam" id="PF01793">
    <property type="entry name" value="Glyco_transf_15"/>
    <property type="match status" value="1"/>
</dbReference>
<dbReference type="InterPro" id="IPR002685">
    <property type="entry name" value="Glyco_trans_15"/>
</dbReference>
<dbReference type="FunFam" id="3.90.550.10:FF:000051">
    <property type="entry name" value="Alpha-1,2-mannosyltransferase (Ktr4)"/>
    <property type="match status" value="1"/>
</dbReference>
<dbReference type="PANTHER" id="PTHR31121:SF6">
    <property type="entry name" value="ALPHA-1,2 MANNOSYLTRANSFERASE KTR1"/>
    <property type="match status" value="1"/>
</dbReference>
<reference evidence="4 5" key="1">
    <citation type="journal article" date="2019" name="Nat. Ecol. Evol.">
        <title>Megaphylogeny resolves global patterns of mushroom evolution.</title>
        <authorList>
            <person name="Varga T."/>
            <person name="Krizsan K."/>
            <person name="Foldi C."/>
            <person name="Dima B."/>
            <person name="Sanchez-Garcia M."/>
            <person name="Sanchez-Ramirez S."/>
            <person name="Szollosi G.J."/>
            <person name="Szarkandi J.G."/>
            <person name="Papp V."/>
            <person name="Albert L."/>
            <person name="Andreopoulos W."/>
            <person name="Angelini C."/>
            <person name="Antonin V."/>
            <person name="Barry K.W."/>
            <person name="Bougher N.L."/>
            <person name="Buchanan P."/>
            <person name="Buyck B."/>
            <person name="Bense V."/>
            <person name="Catcheside P."/>
            <person name="Chovatia M."/>
            <person name="Cooper J."/>
            <person name="Damon W."/>
            <person name="Desjardin D."/>
            <person name="Finy P."/>
            <person name="Geml J."/>
            <person name="Haridas S."/>
            <person name="Hughes K."/>
            <person name="Justo A."/>
            <person name="Karasinski D."/>
            <person name="Kautmanova I."/>
            <person name="Kiss B."/>
            <person name="Kocsube S."/>
            <person name="Kotiranta H."/>
            <person name="LaButti K.M."/>
            <person name="Lechner B.E."/>
            <person name="Liimatainen K."/>
            <person name="Lipzen A."/>
            <person name="Lukacs Z."/>
            <person name="Mihaltcheva S."/>
            <person name="Morgado L.N."/>
            <person name="Niskanen T."/>
            <person name="Noordeloos M.E."/>
            <person name="Ohm R.A."/>
            <person name="Ortiz-Santana B."/>
            <person name="Ovrebo C."/>
            <person name="Racz N."/>
            <person name="Riley R."/>
            <person name="Savchenko A."/>
            <person name="Shiryaev A."/>
            <person name="Soop K."/>
            <person name="Spirin V."/>
            <person name="Szebenyi C."/>
            <person name="Tomsovsky M."/>
            <person name="Tulloss R.E."/>
            <person name="Uehling J."/>
            <person name="Grigoriev I.V."/>
            <person name="Vagvolgyi C."/>
            <person name="Papp T."/>
            <person name="Martin F.M."/>
            <person name="Miettinen O."/>
            <person name="Hibbett D.S."/>
            <person name="Nagy L.G."/>
        </authorList>
    </citation>
    <scope>NUCLEOTIDE SEQUENCE [LARGE SCALE GENOMIC DNA]</scope>
    <source>
        <strain evidence="4 5">CBS 962.96</strain>
    </source>
</reference>
<comment type="similarity">
    <text evidence="1">Belongs to the glycosyltransferase 15 family.</text>
</comment>
<gene>
    <name evidence="4" type="ORF">K435DRAFT_817154</name>
</gene>
<dbReference type="GO" id="GO:0000032">
    <property type="term" value="P:cell wall mannoprotein biosynthetic process"/>
    <property type="evidence" value="ECO:0007669"/>
    <property type="project" value="TreeGrafter"/>
</dbReference>
<accession>A0A4S8MLV3</accession>
<evidence type="ECO:0000256" key="1">
    <source>
        <dbReference type="ARBA" id="ARBA00007677"/>
    </source>
</evidence>
<evidence type="ECO:0000313" key="4">
    <source>
        <dbReference type="EMBL" id="THV03732.1"/>
    </source>
</evidence>
<dbReference type="PANTHER" id="PTHR31121">
    <property type="entry name" value="ALPHA-1,2 MANNOSYLTRANSFERASE KTR1"/>
    <property type="match status" value="1"/>
</dbReference>
<dbReference type="Gene3D" id="3.90.550.10">
    <property type="entry name" value="Spore Coat Polysaccharide Biosynthesis Protein SpsA, Chain A"/>
    <property type="match status" value="1"/>
</dbReference>
<proteinExistence type="inferred from homology"/>
<dbReference type="GO" id="GO:0005794">
    <property type="term" value="C:Golgi apparatus"/>
    <property type="evidence" value="ECO:0007669"/>
    <property type="project" value="TreeGrafter"/>
</dbReference>
<feature type="active site" description="Nucleophile" evidence="3">
    <location>
        <position position="220"/>
    </location>
</feature>
<dbReference type="AlphaFoldDB" id="A0A4S8MLV3"/>
<organism evidence="4 5">
    <name type="scientific">Dendrothele bispora (strain CBS 962.96)</name>
    <dbReference type="NCBI Taxonomy" id="1314807"/>
    <lineage>
        <taxon>Eukaryota</taxon>
        <taxon>Fungi</taxon>
        <taxon>Dikarya</taxon>
        <taxon>Basidiomycota</taxon>
        <taxon>Agaricomycotina</taxon>
        <taxon>Agaricomycetes</taxon>
        <taxon>Agaricomycetidae</taxon>
        <taxon>Agaricales</taxon>
        <taxon>Agaricales incertae sedis</taxon>
        <taxon>Dendrothele</taxon>
    </lineage>
</organism>
<dbReference type="OrthoDB" id="439943at2759"/>
<dbReference type="GO" id="GO:0000026">
    <property type="term" value="F:alpha-1,2-mannosyltransferase activity"/>
    <property type="evidence" value="ECO:0007669"/>
    <property type="project" value="TreeGrafter"/>
</dbReference>